<reference evidence="1 2" key="1">
    <citation type="submission" date="2012-05" db="EMBL/GenBank/DDBJ databases">
        <title>Recombination and specialization in a pathogen metapopulation.</title>
        <authorList>
            <person name="Gardiner A."/>
            <person name="Kemen E."/>
            <person name="Schultz-Larsen T."/>
            <person name="MacLean D."/>
            <person name="Van Oosterhout C."/>
            <person name="Jones J.D.G."/>
        </authorList>
    </citation>
    <scope>NUCLEOTIDE SEQUENCE [LARGE SCALE GENOMIC DNA]</scope>
    <source>
        <strain evidence="1 2">Ac Nc2</strain>
    </source>
</reference>
<comment type="caution">
    <text evidence="1">The sequence shown here is derived from an EMBL/GenBank/DDBJ whole genome shotgun (WGS) entry which is preliminary data.</text>
</comment>
<dbReference type="AlphaFoldDB" id="A0A024G9Z4"/>
<name>A0A024G9Z4_9STRA</name>
<protein>
    <submittedName>
        <fullName evidence="1">Uncharacterized protein</fullName>
    </submittedName>
</protein>
<dbReference type="InParanoid" id="A0A024G9Z4"/>
<gene>
    <name evidence="1" type="ORF">BN9_039410</name>
</gene>
<sequence>MEVSSRRVEHKDINTATYGWKEGSLVCCSMLMHFPSENHETLFENLKKLRCSSQNVNNNNRPLEGCIMCTSDSFRAIRLVKERGVIVERDLYSPCIYSGVKNAFPMIPVIVFGAIKYNSFSQKRSIATFRMV</sequence>
<dbReference type="EMBL" id="CAIX01000044">
    <property type="protein sequence ID" value="CCI43157.1"/>
    <property type="molecule type" value="Genomic_DNA"/>
</dbReference>
<evidence type="ECO:0000313" key="1">
    <source>
        <dbReference type="EMBL" id="CCI43157.1"/>
    </source>
</evidence>
<dbReference type="Proteomes" id="UP000053237">
    <property type="component" value="Unassembled WGS sequence"/>
</dbReference>
<proteinExistence type="predicted"/>
<organism evidence="1 2">
    <name type="scientific">Albugo candida</name>
    <dbReference type="NCBI Taxonomy" id="65357"/>
    <lineage>
        <taxon>Eukaryota</taxon>
        <taxon>Sar</taxon>
        <taxon>Stramenopiles</taxon>
        <taxon>Oomycota</taxon>
        <taxon>Peronosporomycetes</taxon>
        <taxon>Albuginales</taxon>
        <taxon>Albuginaceae</taxon>
        <taxon>Albugo</taxon>
    </lineage>
</organism>
<accession>A0A024G9Z4</accession>
<evidence type="ECO:0000313" key="2">
    <source>
        <dbReference type="Proteomes" id="UP000053237"/>
    </source>
</evidence>
<keyword evidence="2" id="KW-1185">Reference proteome</keyword>